<feature type="transmembrane region" description="Helical" evidence="1">
    <location>
        <begin position="57"/>
        <end position="77"/>
    </location>
</feature>
<feature type="transmembrane region" description="Helical" evidence="1">
    <location>
        <begin position="97"/>
        <end position="115"/>
    </location>
</feature>
<dbReference type="AlphaFoldDB" id="A0AAU7CP29"/>
<gene>
    <name evidence="3" type="ORF">V5E97_13940</name>
</gene>
<dbReference type="EMBL" id="CP155447">
    <property type="protein sequence ID" value="XBH07094.1"/>
    <property type="molecule type" value="Genomic_DNA"/>
</dbReference>
<dbReference type="PANTHER" id="PTHR19353:SF19">
    <property type="entry name" value="DELTA(5) FATTY ACID DESATURASE C-RELATED"/>
    <property type="match status" value="1"/>
</dbReference>
<feature type="transmembrane region" description="Helical" evidence="1">
    <location>
        <begin position="28"/>
        <end position="45"/>
    </location>
</feature>
<keyword evidence="1" id="KW-0472">Membrane</keyword>
<protein>
    <submittedName>
        <fullName evidence="3">Fatty acid desaturase</fullName>
        <ecNumber evidence="3">1.14.19.-</ecNumber>
    </submittedName>
</protein>
<dbReference type="InterPro" id="IPR012171">
    <property type="entry name" value="Fatty_acid_desaturase"/>
</dbReference>
<sequence>MEPTPDISWDQAQSDLRPLLKTDNWTNIAYLAVEYLWLGLVLWGCSAGFNAWSTGRLSTLGFVPWTLVGVTLVAVSQHRLSGLAHDASHYTLFKNRLANELVSDLFLLFPLVAMTQQYRMAHFGHHQFVNDPERDPDLMRLNQSEPHHFPISKPRFWQRYVLRGLWPPSILRYLFGRAKAANLGTAEPSPVVRTAYPKSVARRLRGSYWLTVLAMVQILHVWPIFGLFWVVPLLTIYPLLMQLREIAHHSNAPDDGDLTNSRVFRVNPIWSACVFPYGQSFHLTHHLFAMVPHYRIAEAHRRLSRHRPYRENVQICEGYFFRRLGTKGPSVLEVLARKSVIPAPKSFARRPSSVRVD</sequence>
<dbReference type="Pfam" id="PF00487">
    <property type="entry name" value="FA_desaturase"/>
    <property type="match status" value="1"/>
</dbReference>
<evidence type="ECO:0000259" key="2">
    <source>
        <dbReference type="Pfam" id="PF00487"/>
    </source>
</evidence>
<dbReference type="EC" id="1.14.19.-" evidence="3"/>
<keyword evidence="3" id="KW-0560">Oxidoreductase</keyword>
<reference evidence="3" key="1">
    <citation type="submission" date="2024-05" db="EMBL/GenBank/DDBJ databases">
        <title>Planctomycetes of the genus Singulisphaera possess chitinolytic capabilities.</title>
        <authorList>
            <person name="Ivanova A."/>
        </authorList>
    </citation>
    <scope>NUCLEOTIDE SEQUENCE</scope>
    <source>
        <strain evidence="3">Ch08T</strain>
    </source>
</reference>
<keyword evidence="1" id="KW-1133">Transmembrane helix</keyword>
<feature type="domain" description="Fatty acid desaturase" evidence="2">
    <location>
        <begin position="66"/>
        <end position="308"/>
    </location>
</feature>
<dbReference type="PANTHER" id="PTHR19353">
    <property type="entry name" value="FATTY ACID DESATURASE 2"/>
    <property type="match status" value="1"/>
</dbReference>
<proteinExistence type="predicted"/>
<dbReference type="RefSeq" id="WP_406699940.1">
    <property type="nucleotide sequence ID" value="NZ_CP155447.1"/>
</dbReference>
<organism evidence="3">
    <name type="scientific">Singulisphaera sp. Ch08</name>
    <dbReference type="NCBI Taxonomy" id="3120278"/>
    <lineage>
        <taxon>Bacteria</taxon>
        <taxon>Pseudomonadati</taxon>
        <taxon>Planctomycetota</taxon>
        <taxon>Planctomycetia</taxon>
        <taxon>Isosphaerales</taxon>
        <taxon>Isosphaeraceae</taxon>
        <taxon>Singulisphaera</taxon>
    </lineage>
</organism>
<evidence type="ECO:0000313" key="3">
    <source>
        <dbReference type="EMBL" id="XBH07094.1"/>
    </source>
</evidence>
<evidence type="ECO:0000256" key="1">
    <source>
        <dbReference type="SAM" id="Phobius"/>
    </source>
</evidence>
<dbReference type="GO" id="GO:0016020">
    <property type="term" value="C:membrane"/>
    <property type="evidence" value="ECO:0007669"/>
    <property type="project" value="TreeGrafter"/>
</dbReference>
<feature type="transmembrane region" description="Helical" evidence="1">
    <location>
        <begin position="208"/>
        <end position="231"/>
    </location>
</feature>
<name>A0AAU7CP29_9BACT</name>
<dbReference type="GO" id="GO:0008610">
    <property type="term" value="P:lipid biosynthetic process"/>
    <property type="evidence" value="ECO:0007669"/>
    <property type="project" value="UniProtKB-ARBA"/>
</dbReference>
<accession>A0AAU7CP29</accession>
<dbReference type="InterPro" id="IPR005804">
    <property type="entry name" value="FA_desaturase_dom"/>
</dbReference>
<keyword evidence="1" id="KW-0812">Transmembrane</keyword>
<dbReference type="GO" id="GO:0016717">
    <property type="term" value="F:oxidoreductase activity, acting on paired donors, with oxidation of a pair of donors resulting in the reduction of molecular oxygen to two molecules of water"/>
    <property type="evidence" value="ECO:0007669"/>
    <property type="project" value="TreeGrafter"/>
</dbReference>